<name>A0A0D7EHK8_RHOPL</name>
<accession>A0A0D7EHK8</accession>
<dbReference type="PATRIC" id="fig|1076.23.peg.4167"/>
<gene>
    <name evidence="1" type="ORF">OO17_18475</name>
</gene>
<sequence>MPTPTCTHHRTTEIRCLTCRQPMRLLTTEPSLPNFELRNYGCPHCGTDERFLMSIEAAAGASIGQATSSS</sequence>
<organism evidence="1 2">
    <name type="scientific">Rhodopseudomonas palustris</name>
    <dbReference type="NCBI Taxonomy" id="1076"/>
    <lineage>
        <taxon>Bacteria</taxon>
        <taxon>Pseudomonadati</taxon>
        <taxon>Pseudomonadota</taxon>
        <taxon>Alphaproteobacteria</taxon>
        <taxon>Hyphomicrobiales</taxon>
        <taxon>Nitrobacteraceae</taxon>
        <taxon>Rhodopseudomonas</taxon>
    </lineage>
</organism>
<protein>
    <submittedName>
        <fullName evidence="1">Uncharacterized protein</fullName>
    </submittedName>
</protein>
<reference evidence="1 2" key="1">
    <citation type="submission" date="2014-11" db="EMBL/GenBank/DDBJ databases">
        <title>Genomics and ecophysiology of heterotrophic nitrogen fixing bacteria isolated from estuarine surface water.</title>
        <authorList>
            <person name="Bentzon-Tilia M."/>
            <person name="Severin I."/>
            <person name="Hansen L.H."/>
            <person name="Riemann L."/>
        </authorList>
    </citation>
    <scope>NUCLEOTIDE SEQUENCE [LARGE SCALE GENOMIC DNA]</scope>
    <source>
        <strain evidence="1 2">BAL398</strain>
    </source>
</reference>
<comment type="caution">
    <text evidence="1">The sequence shown here is derived from an EMBL/GenBank/DDBJ whole genome shotgun (WGS) entry which is preliminary data.</text>
</comment>
<dbReference type="AlphaFoldDB" id="A0A0D7EHK8"/>
<evidence type="ECO:0000313" key="1">
    <source>
        <dbReference type="EMBL" id="KIZ40161.1"/>
    </source>
</evidence>
<dbReference type="Proteomes" id="UP000032515">
    <property type="component" value="Unassembled WGS sequence"/>
</dbReference>
<dbReference type="EMBL" id="JXXE01000373">
    <property type="protein sequence ID" value="KIZ40161.1"/>
    <property type="molecule type" value="Genomic_DNA"/>
</dbReference>
<evidence type="ECO:0000313" key="2">
    <source>
        <dbReference type="Proteomes" id="UP000032515"/>
    </source>
</evidence>
<proteinExistence type="predicted"/>